<protein>
    <submittedName>
        <fullName evidence="2">FMN adenylyltransferase / Riboflavin kinase</fullName>
        <ecNumber evidence="2">2.7.1.26</ecNumber>
        <ecNumber evidence="2">2.7.7.2</ecNumber>
    </submittedName>
</protein>
<feature type="compositionally biased region" description="Basic and acidic residues" evidence="1">
    <location>
        <begin position="1"/>
        <end position="22"/>
    </location>
</feature>
<sequence>ERAGRTGRAADVDPRVGRDDRQLRRRPPRAPGDRPPVRRAAGGVAVRAGGGRHVRAAPADRAAAGTRTPAADAAAGQVGAGRRARGGRVRGAPADAGRARPVGRGVLGSAEGRGANRPPGRRGDVHVRQGAGRDDRRAPRVGRRHAGRRPRRPAGHPGDARPAGGPRQQFAGPVPRRRRANAGRRRLPRSAVRAGGDGGAGLPARADDRRPHGEPRLRRPARPGRRRVRRPVRDRGQDAPGRAERRDDAHVRGEPPAGRGVHPRLLGRAVRATPAGGGARLGPRAVEAARHRRAQMADRAGRGGGPAHRRSARPGTTDRGRCV</sequence>
<feature type="compositionally biased region" description="Low complexity" evidence="1">
    <location>
        <begin position="155"/>
        <end position="174"/>
    </location>
</feature>
<keyword evidence="2" id="KW-0808">Transferase</keyword>
<organism evidence="2">
    <name type="scientific">uncultured Phycisphaerae bacterium</name>
    <dbReference type="NCBI Taxonomy" id="904963"/>
    <lineage>
        <taxon>Bacteria</taxon>
        <taxon>Pseudomonadati</taxon>
        <taxon>Planctomycetota</taxon>
        <taxon>Phycisphaerae</taxon>
        <taxon>environmental samples</taxon>
    </lineage>
</organism>
<dbReference type="AlphaFoldDB" id="A0A6J4PGK2"/>
<accession>A0A6J4PGK2</accession>
<feature type="compositionally biased region" description="Basic residues" evidence="1">
    <location>
        <begin position="139"/>
        <end position="154"/>
    </location>
</feature>
<dbReference type="EMBL" id="CADCUQ010000570">
    <property type="protein sequence ID" value="CAA9415044.1"/>
    <property type="molecule type" value="Genomic_DNA"/>
</dbReference>
<feature type="non-terminal residue" evidence="2">
    <location>
        <position position="1"/>
    </location>
</feature>
<feature type="compositionally biased region" description="Basic and acidic residues" evidence="1">
    <location>
        <begin position="231"/>
        <end position="253"/>
    </location>
</feature>
<reference evidence="2" key="1">
    <citation type="submission" date="2020-02" db="EMBL/GenBank/DDBJ databases">
        <authorList>
            <person name="Meier V. D."/>
        </authorList>
    </citation>
    <scope>NUCLEOTIDE SEQUENCE</scope>
    <source>
        <strain evidence="2">AVDCRST_MAG64</strain>
    </source>
</reference>
<keyword evidence="2" id="KW-0548">Nucleotidyltransferase</keyword>
<dbReference type="EC" id="2.7.7.2" evidence="2"/>
<feature type="compositionally biased region" description="Low complexity" evidence="1">
    <location>
        <begin position="90"/>
        <end position="104"/>
    </location>
</feature>
<dbReference type="GO" id="GO:0008531">
    <property type="term" value="F:riboflavin kinase activity"/>
    <property type="evidence" value="ECO:0007669"/>
    <property type="project" value="UniProtKB-EC"/>
</dbReference>
<dbReference type="EC" id="2.7.1.26" evidence="2"/>
<name>A0A6J4PGK2_9BACT</name>
<feature type="compositionally biased region" description="Basic residues" evidence="1">
    <location>
        <begin position="218"/>
        <end position="230"/>
    </location>
</feature>
<evidence type="ECO:0000313" key="2">
    <source>
        <dbReference type="EMBL" id="CAA9415044.1"/>
    </source>
</evidence>
<feature type="region of interest" description="Disordered" evidence="1">
    <location>
        <begin position="1"/>
        <end position="323"/>
    </location>
</feature>
<feature type="non-terminal residue" evidence="2">
    <location>
        <position position="323"/>
    </location>
</feature>
<keyword evidence="2" id="KW-0418">Kinase</keyword>
<proteinExistence type="predicted"/>
<feature type="compositionally biased region" description="Basic and acidic residues" evidence="1">
    <location>
        <begin position="205"/>
        <end position="217"/>
    </location>
</feature>
<feature type="compositionally biased region" description="Basic residues" evidence="1">
    <location>
        <begin position="175"/>
        <end position="188"/>
    </location>
</feature>
<gene>
    <name evidence="2" type="ORF">AVDCRST_MAG64-2547</name>
</gene>
<feature type="compositionally biased region" description="Low complexity" evidence="1">
    <location>
        <begin position="56"/>
        <end position="81"/>
    </location>
</feature>
<feature type="compositionally biased region" description="Basic and acidic residues" evidence="1">
    <location>
        <begin position="121"/>
        <end position="138"/>
    </location>
</feature>
<dbReference type="GO" id="GO:0003919">
    <property type="term" value="F:FMN adenylyltransferase activity"/>
    <property type="evidence" value="ECO:0007669"/>
    <property type="project" value="UniProtKB-EC"/>
</dbReference>
<feature type="compositionally biased region" description="Low complexity" evidence="1">
    <location>
        <begin position="38"/>
        <end position="47"/>
    </location>
</feature>
<evidence type="ECO:0000256" key="1">
    <source>
        <dbReference type="SAM" id="MobiDB-lite"/>
    </source>
</evidence>